<evidence type="ECO:0000256" key="2">
    <source>
        <dbReference type="ARBA" id="ARBA00022475"/>
    </source>
</evidence>
<evidence type="ECO:0000313" key="8">
    <source>
        <dbReference type="EMBL" id="MBE9639879.1"/>
    </source>
</evidence>
<feature type="transmembrane region" description="Helical" evidence="6">
    <location>
        <begin position="20"/>
        <end position="38"/>
    </location>
</feature>
<name>A0ABR9X8F5_9RHOB</name>
<dbReference type="Pfam" id="PF00482">
    <property type="entry name" value="T2SSF"/>
    <property type="match status" value="1"/>
</dbReference>
<organism evidence="8 9">
    <name type="scientific">Salipiger mangrovisoli</name>
    <dbReference type="NCBI Taxonomy" id="2865933"/>
    <lineage>
        <taxon>Bacteria</taxon>
        <taxon>Pseudomonadati</taxon>
        <taxon>Pseudomonadota</taxon>
        <taxon>Alphaproteobacteria</taxon>
        <taxon>Rhodobacterales</taxon>
        <taxon>Roseobacteraceae</taxon>
        <taxon>Salipiger</taxon>
    </lineage>
</organism>
<keyword evidence="2" id="KW-1003">Cell membrane</keyword>
<proteinExistence type="predicted"/>
<evidence type="ECO:0000259" key="7">
    <source>
        <dbReference type="Pfam" id="PF00482"/>
    </source>
</evidence>
<keyword evidence="3 6" id="KW-0812">Transmembrane</keyword>
<feature type="domain" description="Type II secretion system protein GspF" evidence="7">
    <location>
        <begin position="180"/>
        <end position="308"/>
    </location>
</feature>
<comment type="subcellular location">
    <subcellularLocation>
        <location evidence="1">Cell membrane</location>
        <topology evidence="1">Multi-pass membrane protein</topology>
    </subcellularLocation>
</comment>
<evidence type="ECO:0000256" key="5">
    <source>
        <dbReference type="ARBA" id="ARBA00023136"/>
    </source>
</evidence>
<dbReference type="Proteomes" id="UP000607796">
    <property type="component" value="Unassembled WGS sequence"/>
</dbReference>
<dbReference type="PANTHER" id="PTHR35007:SF2">
    <property type="entry name" value="PILUS ASSEMBLE PROTEIN"/>
    <property type="match status" value="1"/>
</dbReference>
<feature type="transmembrane region" description="Helical" evidence="6">
    <location>
        <begin position="108"/>
        <end position="131"/>
    </location>
</feature>
<sequence>MLDTLNALLIARLGPAGPLMAVAGLAFVLLLASIPLMLRSRPDPMEKLRETSRETMAKDTRAVLRDTRRNEKLNKYAQYLEPTTEEELSAVRKKLLQAGYRSRDAVRLYYLAQMTLGLGLLAAGSVYYLLVLDTPDAPLHTKMLWMITPGAFGYFAPKYWVTRRVEERRQQIEEGFPDALDMMLVCVEAGQSLDQSINRVARELRASYAALADEFEMVCYELKAGKEKTAVLSDMGERCGVHDVSSFVVVLNQAASFGTSIADALRVYAAEMRDKRVMRAEEKANKLPTKMTLTTMMLTVPPLMIILVGPSLVGIGKLATLTN</sequence>
<dbReference type="EMBL" id="JADFFK010000023">
    <property type="protein sequence ID" value="MBE9639879.1"/>
    <property type="molecule type" value="Genomic_DNA"/>
</dbReference>
<feature type="transmembrane region" description="Helical" evidence="6">
    <location>
        <begin position="143"/>
        <end position="161"/>
    </location>
</feature>
<evidence type="ECO:0000256" key="4">
    <source>
        <dbReference type="ARBA" id="ARBA00022989"/>
    </source>
</evidence>
<protein>
    <submittedName>
        <fullName evidence="8">Type II secretion system F family protein</fullName>
    </submittedName>
</protein>
<keyword evidence="5 6" id="KW-0472">Membrane</keyword>
<keyword evidence="9" id="KW-1185">Reference proteome</keyword>
<gene>
    <name evidence="8" type="ORF">IQ782_23785</name>
</gene>
<feature type="transmembrane region" description="Helical" evidence="6">
    <location>
        <begin position="293"/>
        <end position="315"/>
    </location>
</feature>
<comment type="caution">
    <text evidence="8">The sequence shown here is derived from an EMBL/GenBank/DDBJ whole genome shotgun (WGS) entry which is preliminary data.</text>
</comment>
<keyword evidence="4 6" id="KW-1133">Transmembrane helix</keyword>
<evidence type="ECO:0000256" key="6">
    <source>
        <dbReference type="SAM" id="Phobius"/>
    </source>
</evidence>
<dbReference type="PANTHER" id="PTHR35007">
    <property type="entry name" value="INTEGRAL MEMBRANE PROTEIN-RELATED"/>
    <property type="match status" value="1"/>
</dbReference>
<evidence type="ECO:0000313" key="9">
    <source>
        <dbReference type="Proteomes" id="UP000607796"/>
    </source>
</evidence>
<reference evidence="8 9" key="1">
    <citation type="journal article" date="2021" name="Int. J. Syst. Evol. Microbiol.">
        <title>Salipiger mangrovisoli sp. nov., isolated from mangrove soil and the proposal for the reclassification of Paraphaeobacter pallidus as Salipiger pallidus comb. nov.</title>
        <authorList>
            <person name="Du J."/>
            <person name="Liu Y."/>
            <person name="Pei T."/>
            <person name="Deng M.R."/>
            <person name="Zhu H."/>
        </authorList>
    </citation>
    <scope>NUCLEOTIDE SEQUENCE [LARGE SCALE GENOMIC DNA]</scope>
    <source>
        <strain evidence="8 9">6D45A</strain>
    </source>
</reference>
<accession>A0ABR9X8F5</accession>
<evidence type="ECO:0000256" key="1">
    <source>
        <dbReference type="ARBA" id="ARBA00004651"/>
    </source>
</evidence>
<dbReference type="RefSeq" id="WP_194137156.1">
    <property type="nucleotide sequence ID" value="NZ_JADFFK010000023.1"/>
</dbReference>
<dbReference type="InterPro" id="IPR018076">
    <property type="entry name" value="T2SS_GspF_dom"/>
</dbReference>
<evidence type="ECO:0000256" key="3">
    <source>
        <dbReference type="ARBA" id="ARBA00022692"/>
    </source>
</evidence>